<evidence type="ECO:0000313" key="4">
    <source>
        <dbReference type="EMBL" id="MBP0903715.1"/>
    </source>
</evidence>
<dbReference type="GO" id="GO:0016757">
    <property type="term" value="F:glycosyltransferase activity"/>
    <property type="evidence" value="ECO:0007669"/>
    <property type="project" value="UniProtKB-KW"/>
</dbReference>
<reference evidence="4 5" key="1">
    <citation type="submission" date="2021-04" db="EMBL/GenBank/DDBJ databases">
        <title>Mariniflexile gromovii gen. nov., sp. nov., a gliding bacterium isolated from the sea urchin Strongylocentrotus intermedius.</title>
        <authorList>
            <person name="Ko S."/>
            <person name="Le V."/>
            <person name="Ahn C.-Y."/>
            <person name="Oh H.-M."/>
        </authorList>
    </citation>
    <scope>NUCLEOTIDE SEQUENCE [LARGE SCALE GENOMIC DNA]</scope>
    <source>
        <strain evidence="4 5">KCTC 12570</strain>
    </source>
</reference>
<dbReference type="Proteomes" id="UP000670776">
    <property type="component" value="Unassembled WGS sequence"/>
</dbReference>
<feature type="domain" description="Glycosyl transferase family 1" evidence="2">
    <location>
        <begin position="190"/>
        <end position="320"/>
    </location>
</feature>
<sequence length="393" mass="45476">MKIIFFTHPSFTHHQSMPRFSNMLFEGMKNKGHDVQVWTPSPIFVKFSKINQLKKWLGYIDQYIIFPISIKKRIKRIDQNVLFVFCDHALGPWVPYVKKRHHVIHCHDFLAQQSALGQIPFNNVGFSGKWYQKLIRNGYSQGQNFISVSNKTKIDLASFLKKEPLLSEVVYNGLNREFSPQTKSIDIIRKELSESFNIDCHQGYILHIGGNQWYKNRKGIIKIYDYWRTHFQNKIPLILIGENPDDALLSIFQDSIFKKDIIFLSGVSDAFINKFYNGASVFLFPSLAEGFGWPIAEAMASGCLVITTNESPMDEVGADAAFYMPVMPIDSETKMEIWLKKASEVLNKVINLSEHERHDCIDKGINNAERFNQCLALDKIEKHYELILEQKIE</sequence>
<dbReference type="Pfam" id="PF00534">
    <property type="entry name" value="Glycos_transf_1"/>
    <property type="match status" value="1"/>
</dbReference>
<dbReference type="RefSeq" id="WP_209654217.1">
    <property type="nucleotide sequence ID" value="NZ_JAGJCB010000005.1"/>
</dbReference>
<dbReference type="EC" id="2.4.-.-" evidence="4"/>
<dbReference type="InterPro" id="IPR028098">
    <property type="entry name" value="Glyco_trans_4-like_N"/>
</dbReference>
<comment type="caution">
    <text evidence="4">The sequence shown here is derived from an EMBL/GenBank/DDBJ whole genome shotgun (WGS) entry which is preliminary data.</text>
</comment>
<name>A0ABS4BUG6_9FLAO</name>
<evidence type="ECO:0000259" key="3">
    <source>
        <dbReference type="Pfam" id="PF13439"/>
    </source>
</evidence>
<feature type="domain" description="Glycosyltransferase subfamily 4-like N-terminal" evidence="3">
    <location>
        <begin position="24"/>
        <end position="177"/>
    </location>
</feature>
<dbReference type="Pfam" id="PF13439">
    <property type="entry name" value="Glyco_transf_4"/>
    <property type="match status" value="1"/>
</dbReference>
<organism evidence="4 5">
    <name type="scientific">Mariniflexile gromovii</name>
    <dbReference type="NCBI Taxonomy" id="362523"/>
    <lineage>
        <taxon>Bacteria</taxon>
        <taxon>Pseudomonadati</taxon>
        <taxon>Bacteroidota</taxon>
        <taxon>Flavobacteriia</taxon>
        <taxon>Flavobacteriales</taxon>
        <taxon>Flavobacteriaceae</taxon>
        <taxon>Mariniflexile</taxon>
    </lineage>
</organism>
<dbReference type="SUPFAM" id="SSF53756">
    <property type="entry name" value="UDP-Glycosyltransferase/glycogen phosphorylase"/>
    <property type="match status" value="1"/>
</dbReference>
<protein>
    <submittedName>
        <fullName evidence="4">Glycosyltransferase</fullName>
        <ecNumber evidence="4">2.4.-.-</ecNumber>
    </submittedName>
</protein>
<evidence type="ECO:0000313" key="5">
    <source>
        <dbReference type="Proteomes" id="UP000670776"/>
    </source>
</evidence>
<dbReference type="PANTHER" id="PTHR46401:SF2">
    <property type="entry name" value="GLYCOSYLTRANSFERASE WBBK-RELATED"/>
    <property type="match status" value="1"/>
</dbReference>
<accession>A0ABS4BUG6</accession>
<dbReference type="InterPro" id="IPR001296">
    <property type="entry name" value="Glyco_trans_1"/>
</dbReference>
<evidence type="ECO:0000259" key="2">
    <source>
        <dbReference type="Pfam" id="PF00534"/>
    </source>
</evidence>
<proteinExistence type="predicted"/>
<gene>
    <name evidence="4" type="ORF">J8H85_07730</name>
</gene>
<keyword evidence="1 4" id="KW-0808">Transferase</keyword>
<evidence type="ECO:0000256" key="1">
    <source>
        <dbReference type="ARBA" id="ARBA00022679"/>
    </source>
</evidence>
<dbReference type="Gene3D" id="3.40.50.2000">
    <property type="entry name" value="Glycogen Phosphorylase B"/>
    <property type="match status" value="2"/>
</dbReference>
<dbReference type="PANTHER" id="PTHR46401">
    <property type="entry name" value="GLYCOSYLTRANSFERASE WBBK-RELATED"/>
    <property type="match status" value="1"/>
</dbReference>
<keyword evidence="5" id="KW-1185">Reference proteome</keyword>
<keyword evidence="4" id="KW-0328">Glycosyltransferase</keyword>
<dbReference type="EMBL" id="JAGJCB010000005">
    <property type="protein sequence ID" value="MBP0903715.1"/>
    <property type="molecule type" value="Genomic_DNA"/>
</dbReference>